<gene>
    <name evidence="8" type="ORF">AAG570_011378</name>
</gene>
<comment type="similarity">
    <text evidence="6">Belongs to the helicase family. Dicer subfamily.</text>
</comment>
<dbReference type="PROSITE" id="PS51192">
    <property type="entry name" value="HELICASE_ATP_BIND_1"/>
    <property type="match status" value="1"/>
</dbReference>
<dbReference type="InterPro" id="IPR051363">
    <property type="entry name" value="RLR_Helicase"/>
</dbReference>
<dbReference type="CDD" id="cd18034">
    <property type="entry name" value="DEXHc_dicer"/>
    <property type="match status" value="1"/>
</dbReference>
<evidence type="ECO:0000256" key="3">
    <source>
        <dbReference type="ARBA" id="ARBA00022801"/>
    </source>
</evidence>
<evidence type="ECO:0000256" key="5">
    <source>
        <dbReference type="ARBA" id="ARBA00022840"/>
    </source>
</evidence>
<organism evidence="8 9">
    <name type="scientific">Ranatra chinensis</name>
    <dbReference type="NCBI Taxonomy" id="642074"/>
    <lineage>
        <taxon>Eukaryota</taxon>
        <taxon>Metazoa</taxon>
        <taxon>Ecdysozoa</taxon>
        <taxon>Arthropoda</taxon>
        <taxon>Hexapoda</taxon>
        <taxon>Insecta</taxon>
        <taxon>Pterygota</taxon>
        <taxon>Neoptera</taxon>
        <taxon>Paraneoptera</taxon>
        <taxon>Hemiptera</taxon>
        <taxon>Heteroptera</taxon>
        <taxon>Panheteroptera</taxon>
        <taxon>Nepomorpha</taxon>
        <taxon>Nepidae</taxon>
        <taxon>Ranatrinae</taxon>
        <taxon>Ranatra</taxon>
    </lineage>
</organism>
<dbReference type="GO" id="GO:0004386">
    <property type="term" value="F:helicase activity"/>
    <property type="evidence" value="ECO:0007669"/>
    <property type="project" value="UniProtKB-KW"/>
</dbReference>
<keyword evidence="3" id="KW-0378">Hydrolase</keyword>
<keyword evidence="5" id="KW-0067">ATP-binding</keyword>
<evidence type="ECO:0000256" key="4">
    <source>
        <dbReference type="ARBA" id="ARBA00022806"/>
    </source>
</evidence>
<dbReference type="GO" id="GO:0005524">
    <property type="term" value="F:ATP binding"/>
    <property type="evidence" value="ECO:0007669"/>
    <property type="project" value="UniProtKB-KW"/>
</dbReference>
<dbReference type="EMBL" id="JBFDAA010000006">
    <property type="protein sequence ID" value="KAL1131765.1"/>
    <property type="molecule type" value="Genomic_DNA"/>
</dbReference>
<dbReference type="InterPro" id="IPR006935">
    <property type="entry name" value="Helicase/UvrB_N"/>
</dbReference>
<comment type="caution">
    <text evidence="8">The sequence shown here is derived from an EMBL/GenBank/DDBJ whole genome shotgun (WGS) entry which is preliminary data.</text>
</comment>
<dbReference type="Proteomes" id="UP001558652">
    <property type="component" value="Unassembled WGS sequence"/>
</dbReference>
<keyword evidence="9" id="KW-1185">Reference proteome</keyword>
<evidence type="ECO:0000256" key="6">
    <source>
        <dbReference type="ARBA" id="ARBA00035116"/>
    </source>
</evidence>
<comment type="cofactor">
    <cofactor evidence="1">
        <name>Mg(2+)</name>
        <dbReference type="ChEBI" id="CHEBI:18420"/>
    </cofactor>
</comment>
<proteinExistence type="inferred from homology"/>
<dbReference type="SMART" id="SM00487">
    <property type="entry name" value="DEXDc"/>
    <property type="match status" value="1"/>
</dbReference>
<dbReference type="GO" id="GO:0004525">
    <property type="term" value="F:ribonuclease III activity"/>
    <property type="evidence" value="ECO:0007669"/>
    <property type="project" value="UniProtKB-ARBA"/>
</dbReference>
<dbReference type="GO" id="GO:0030422">
    <property type="term" value="P:siRNA processing"/>
    <property type="evidence" value="ECO:0007669"/>
    <property type="project" value="UniProtKB-ARBA"/>
</dbReference>
<dbReference type="InterPro" id="IPR027417">
    <property type="entry name" value="P-loop_NTPase"/>
</dbReference>
<evidence type="ECO:0000256" key="2">
    <source>
        <dbReference type="ARBA" id="ARBA00022741"/>
    </source>
</evidence>
<accession>A0ABD0YKG2</accession>
<reference evidence="8 9" key="1">
    <citation type="submission" date="2024-07" db="EMBL/GenBank/DDBJ databases">
        <title>Chromosome-level genome assembly of the water stick insect Ranatra chinensis (Heteroptera: Nepidae).</title>
        <authorList>
            <person name="Liu X."/>
        </authorList>
    </citation>
    <scope>NUCLEOTIDE SEQUENCE [LARGE SCALE GENOMIC DNA]</scope>
    <source>
        <strain evidence="8">Cailab_2021Rc</strain>
        <tissue evidence="8">Muscle</tissue>
    </source>
</reference>
<evidence type="ECO:0000256" key="1">
    <source>
        <dbReference type="ARBA" id="ARBA00001946"/>
    </source>
</evidence>
<dbReference type="AlphaFoldDB" id="A0ABD0YKG2"/>
<dbReference type="FunFam" id="3.40.50.300:FF:000628">
    <property type="entry name" value="Endoribonuclease Dicer"/>
    <property type="match status" value="1"/>
</dbReference>
<evidence type="ECO:0000313" key="8">
    <source>
        <dbReference type="EMBL" id="KAL1131765.1"/>
    </source>
</evidence>
<dbReference type="PANTHER" id="PTHR14074">
    <property type="entry name" value="HELICASE WITH DEATH DOMAIN-RELATED"/>
    <property type="match status" value="1"/>
</dbReference>
<evidence type="ECO:0000259" key="7">
    <source>
        <dbReference type="PROSITE" id="PS51192"/>
    </source>
</evidence>
<keyword evidence="2" id="KW-0547">Nucleotide-binding</keyword>
<sequence length="232" mass="26655">MEENVYEKFELRENRAEDFVPREYQVEILEKALKHNTIVYLPTGSGKTFIAAMLIKYKSQCLLKKYTDGGKRTFFLVNTVALVSQQAESLRRQLPLEIGEYCGYMGVDYWNADIWKQELDKNQVLVMTAQVFLNMLHHGYISLPDVNLLIMDECHHAVNHHAMRQIMQQFEGLSIEQQPHILGLTATLLNSNCKSDKVESEIHSLEVTLQSKIVSAVNEDMVQVCVYISSLL</sequence>
<dbReference type="InterPro" id="IPR014001">
    <property type="entry name" value="Helicase_ATP-bd"/>
</dbReference>
<keyword evidence="4" id="KW-0347">Helicase</keyword>
<dbReference type="PANTHER" id="PTHR14074:SF16">
    <property type="entry name" value="ANTIVIRAL INNATE IMMUNE RESPONSE RECEPTOR RIG-I"/>
    <property type="match status" value="1"/>
</dbReference>
<feature type="domain" description="Helicase ATP-binding" evidence="7">
    <location>
        <begin position="28"/>
        <end position="206"/>
    </location>
</feature>
<protein>
    <recommendedName>
        <fullName evidence="7">Helicase ATP-binding domain-containing protein</fullName>
    </recommendedName>
</protein>
<evidence type="ECO:0000313" key="9">
    <source>
        <dbReference type="Proteomes" id="UP001558652"/>
    </source>
</evidence>
<dbReference type="SUPFAM" id="SSF52540">
    <property type="entry name" value="P-loop containing nucleoside triphosphate hydrolases"/>
    <property type="match status" value="1"/>
</dbReference>
<dbReference type="Gene3D" id="3.40.50.300">
    <property type="entry name" value="P-loop containing nucleotide triphosphate hydrolases"/>
    <property type="match status" value="1"/>
</dbReference>
<name>A0ABD0YKG2_9HEMI</name>
<dbReference type="Pfam" id="PF04851">
    <property type="entry name" value="ResIII"/>
    <property type="match status" value="1"/>
</dbReference>